<feature type="compositionally biased region" description="Polar residues" evidence="1">
    <location>
        <begin position="1"/>
        <end position="10"/>
    </location>
</feature>
<name>A0A382VYE5_9ZZZZ</name>
<organism evidence="2">
    <name type="scientific">marine metagenome</name>
    <dbReference type="NCBI Taxonomy" id="408172"/>
    <lineage>
        <taxon>unclassified sequences</taxon>
        <taxon>metagenomes</taxon>
        <taxon>ecological metagenomes</taxon>
    </lineage>
</organism>
<proteinExistence type="predicted"/>
<dbReference type="EMBL" id="UINC01155510">
    <property type="protein sequence ID" value="SVD51400.1"/>
    <property type="molecule type" value="Genomic_DNA"/>
</dbReference>
<protein>
    <submittedName>
        <fullName evidence="2">Uncharacterized protein</fullName>
    </submittedName>
</protein>
<feature type="region of interest" description="Disordered" evidence="1">
    <location>
        <begin position="1"/>
        <end position="32"/>
    </location>
</feature>
<sequence length="72" mass="8062">WSKESGTAVSRTARPATRMTRCNHSAPQWPGAGSRRAGFPFLFGQALRFQQLVVKAAPSTRPVRLHQRPMRC</sequence>
<dbReference type="AlphaFoldDB" id="A0A382VYE5"/>
<evidence type="ECO:0000313" key="2">
    <source>
        <dbReference type="EMBL" id="SVD51400.1"/>
    </source>
</evidence>
<feature type="non-terminal residue" evidence="2">
    <location>
        <position position="1"/>
    </location>
</feature>
<gene>
    <name evidence="2" type="ORF">METZ01_LOCUS404254</name>
</gene>
<evidence type="ECO:0000256" key="1">
    <source>
        <dbReference type="SAM" id="MobiDB-lite"/>
    </source>
</evidence>
<reference evidence="2" key="1">
    <citation type="submission" date="2018-05" db="EMBL/GenBank/DDBJ databases">
        <authorList>
            <person name="Lanie J.A."/>
            <person name="Ng W.-L."/>
            <person name="Kazmierczak K.M."/>
            <person name="Andrzejewski T.M."/>
            <person name="Davidsen T.M."/>
            <person name="Wayne K.J."/>
            <person name="Tettelin H."/>
            <person name="Glass J.I."/>
            <person name="Rusch D."/>
            <person name="Podicherti R."/>
            <person name="Tsui H.-C.T."/>
            <person name="Winkler M.E."/>
        </authorList>
    </citation>
    <scope>NUCLEOTIDE SEQUENCE</scope>
</reference>
<accession>A0A382VYE5</accession>
<feature type="non-terminal residue" evidence="2">
    <location>
        <position position="72"/>
    </location>
</feature>